<organism evidence="2 3">
    <name type="scientific">Ficus carica</name>
    <name type="common">Common fig</name>
    <dbReference type="NCBI Taxonomy" id="3494"/>
    <lineage>
        <taxon>Eukaryota</taxon>
        <taxon>Viridiplantae</taxon>
        <taxon>Streptophyta</taxon>
        <taxon>Embryophyta</taxon>
        <taxon>Tracheophyta</taxon>
        <taxon>Spermatophyta</taxon>
        <taxon>Magnoliopsida</taxon>
        <taxon>eudicotyledons</taxon>
        <taxon>Gunneridae</taxon>
        <taxon>Pentapetalae</taxon>
        <taxon>rosids</taxon>
        <taxon>fabids</taxon>
        <taxon>Rosales</taxon>
        <taxon>Moraceae</taxon>
        <taxon>Ficeae</taxon>
        <taxon>Ficus</taxon>
    </lineage>
</organism>
<dbReference type="EMBL" id="BTGU01000037">
    <property type="protein sequence ID" value="GMN51396.1"/>
    <property type="molecule type" value="Genomic_DNA"/>
</dbReference>
<comment type="caution">
    <text evidence="2">The sequence shown here is derived from an EMBL/GenBank/DDBJ whole genome shotgun (WGS) entry which is preliminary data.</text>
</comment>
<evidence type="ECO:0000256" key="1">
    <source>
        <dbReference type="SAM" id="MobiDB-lite"/>
    </source>
</evidence>
<accession>A0AA88AY36</accession>
<feature type="region of interest" description="Disordered" evidence="1">
    <location>
        <begin position="69"/>
        <end position="89"/>
    </location>
</feature>
<evidence type="ECO:0000313" key="2">
    <source>
        <dbReference type="EMBL" id="GMN51396.1"/>
    </source>
</evidence>
<evidence type="ECO:0000313" key="3">
    <source>
        <dbReference type="Proteomes" id="UP001187192"/>
    </source>
</evidence>
<keyword evidence="3" id="KW-1185">Reference proteome</keyword>
<dbReference type="AlphaFoldDB" id="A0AA88AY36"/>
<protein>
    <submittedName>
        <fullName evidence="2">Uncharacterized protein</fullName>
    </submittedName>
</protein>
<name>A0AA88AY36_FICCA</name>
<dbReference type="Proteomes" id="UP001187192">
    <property type="component" value="Unassembled WGS sequence"/>
</dbReference>
<gene>
    <name evidence="2" type="ORF">TIFTF001_020543</name>
</gene>
<sequence length="125" mass="13721">MGAGVGFRDRVEDEGLGLGFETEIGVRVLRSDSGFKMGDSGPDPDLDLCQKPYLDLNPGLETQPLLIPKPNLNFDPTPETPPLSRNPILTPILKLDPDHHPVLKPNPISTLVLKFDPKSYLVTRP</sequence>
<reference evidence="2" key="1">
    <citation type="submission" date="2023-07" db="EMBL/GenBank/DDBJ databases">
        <title>draft genome sequence of fig (Ficus carica).</title>
        <authorList>
            <person name="Takahashi T."/>
            <person name="Nishimura K."/>
        </authorList>
    </citation>
    <scope>NUCLEOTIDE SEQUENCE</scope>
</reference>
<proteinExistence type="predicted"/>